<keyword evidence="8" id="KW-1133">Transmembrane helix</keyword>
<reference evidence="11 12" key="1">
    <citation type="submission" date="2015-11" db="EMBL/GenBank/DDBJ databases">
        <title>Expanding the genomic diversity of Burkholderia species for the development of highly accurate diagnostics.</title>
        <authorList>
            <person name="Sahl J."/>
            <person name="Keim P."/>
            <person name="Wagner D."/>
        </authorList>
    </citation>
    <scope>NUCLEOTIDE SEQUENCE [LARGE SCALE GENOMIC DNA]</scope>
    <source>
        <strain evidence="11 12">MSMB1808WGS</strain>
    </source>
</reference>
<dbReference type="GO" id="GO:0015628">
    <property type="term" value="P:protein secretion by the type II secretion system"/>
    <property type="evidence" value="ECO:0007669"/>
    <property type="project" value="InterPro"/>
</dbReference>
<evidence type="ECO:0000256" key="8">
    <source>
        <dbReference type="ARBA" id="ARBA00022989"/>
    </source>
</evidence>
<evidence type="ECO:0000259" key="10">
    <source>
        <dbReference type="Pfam" id="PF08334"/>
    </source>
</evidence>
<feature type="domain" description="Type II secretion system protein GspG C-terminal" evidence="10">
    <location>
        <begin position="38"/>
        <end position="144"/>
    </location>
</feature>
<dbReference type="PANTHER" id="PTHR30093">
    <property type="entry name" value="GENERAL SECRETION PATHWAY PROTEIN G"/>
    <property type="match status" value="1"/>
</dbReference>
<evidence type="ECO:0000256" key="3">
    <source>
        <dbReference type="ARBA" id="ARBA00020042"/>
    </source>
</evidence>
<keyword evidence="12" id="KW-1185">Reference proteome</keyword>
<organism evidence="11 12">
    <name type="scientific">Burkholderia ubonensis</name>
    <dbReference type="NCBI Taxonomy" id="101571"/>
    <lineage>
        <taxon>Bacteria</taxon>
        <taxon>Pseudomonadati</taxon>
        <taxon>Pseudomonadota</taxon>
        <taxon>Betaproteobacteria</taxon>
        <taxon>Burkholderiales</taxon>
        <taxon>Burkholderiaceae</taxon>
        <taxon>Burkholderia</taxon>
        <taxon>Burkholderia cepacia complex</taxon>
    </lineage>
</organism>
<evidence type="ECO:0000256" key="5">
    <source>
        <dbReference type="ARBA" id="ARBA00022481"/>
    </source>
</evidence>
<name>A0AAW3MMT6_9BURK</name>
<dbReference type="GO" id="GO:0015627">
    <property type="term" value="C:type II protein secretion system complex"/>
    <property type="evidence" value="ECO:0007669"/>
    <property type="project" value="InterPro"/>
</dbReference>
<evidence type="ECO:0000256" key="4">
    <source>
        <dbReference type="ARBA" id="ARBA00022475"/>
    </source>
</evidence>
<dbReference type="PRINTS" id="PR00813">
    <property type="entry name" value="BCTERIALGSPG"/>
</dbReference>
<comment type="similarity">
    <text evidence="2">Belongs to the GSP G family.</text>
</comment>
<evidence type="ECO:0000313" key="12">
    <source>
        <dbReference type="Proteomes" id="UP000056453"/>
    </source>
</evidence>
<protein>
    <recommendedName>
        <fullName evidence="3">Type II secretion system core protein G</fullName>
    </recommendedName>
</protein>
<evidence type="ECO:0000256" key="1">
    <source>
        <dbReference type="ARBA" id="ARBA00004377"/>
    </source>
</evidence>
<dbReference type="NCBIfam" id="TIGR02532">
    <property type="entry name" value="IV_pilin_GFxxxE"/>
    <property type="match status" value="1"/>
</dbReference>
<keyword evidence="7" id="KW-0812">Transmembrane</keyword>
<dbReference type="Pfam" id="PF08334">
    <property type="entry name" value="T2SSG"/>
    <property type="match status" value="1"/>
</dbReference>
<evidence type="ECO:0000256" key="9">
    <source>
        <dbReference type="ARBA" id="ARBA00023136"/>
    </source>
</evidence>
<dbReference type="EMBL" id="LPBJ01000095">
    <property type="protein sequence ID" value="KVP89383.1"/>
    <property type="molecule type" value="Genomic_DNA"/>
</dbReference>
<dbReference type="RefSeq" id="WP_059807928.1">
    <property type="nucleotide sequence ID" value="NZ_LPAB01000030.1"/>
</dbReference>
<evidence type="ECO:0000256" key="2">
    <source>
        <dbReference type="ARBA" id="ARBA00009984"/>
    </source>
</evidence>
<gene>
    <name evidence="11" type="ORF">WJ96_20390</name>
</gene>
<dbReference type="InterPro" id="IPR013545">
    <property type="entry name" value="T2SS_protein-GspG_C"/>
</dbReference>
<evidence type="ECO:0000256" key="6">
    <source>
        <dbReference type="ARBA" id="ARBA00022519"/>
    </source>
</evidence>
<dbReference type="Gene3D" id="3.30.700.10">
    <property type="entry name" value="Glycoprotein, Type 4 Pilin"/>
    <property type="match status" value="1"/>
</dbReference>
<dbReference type="Pfam" id="PF07963">
    <property type="entry name" value="N_methyl"/>
    <property type="match status" value="1"/>
</dbReference>
<comment type="subcellular location">
    <subcellularLocation>
        <location evidence="1">Cell inner membrane</location>
        <topology evidence="1">Single-pass membrane protein</topology>
    </subcellularLocation>
</comment>
<keyword evidence="6" id="KW-0997">Cell inner membrane</keyword>
<dbReference type="InterPro" id="IPR012902">
    <property type="entry name" value="N_methyl_site"/>
</dbReference>
<proteinExistence type="inferred from homology"/>
<evidence type="ECO:0000256" key="7">
    <source>
        <dbReference type="ARBA" id="ARBA00022692"/>
    </source>
</evidence>
<dbReference type="InterPro" id="IPR000983">
    <property type="entry name" value="Bac_GSPG_pilin"/>
</dbReference>
<dbReference type="GO" id="GO:0005886">
    <property type="term" value="C:plasma membrane"/>
    <property type="evidence" value="ECO:0007669"/>
    <property type="project" value="UniProtKB-SubCell"/>
</dbReference>
<dbReference type="InterPro" id="IPR045584">
    <property type="entry name" value="Pilin-like"/>
</dbReference>
<accession>A0AAW3MMT6</accession>
<dbReference type="SUPFAM" id="SSF54523">
    <property type="entry name" value="Pili subunits"/>
    <property type="match status" value="1"/>
</dbReference>
<dbReference type="NCBIfam" id="TIGR01710">
    <property type="entry name" value="typeII_sec_gspG"/>
    <property type="match status" value="1"/>
</dbReference>
<keyword evidence="9" id="KW-0472">Membrane</keyword>
<sequence length="147" mass="15786">MNRISKRINRAASKGFTLLELLVVLLIIALLAGYVGPKLFAQVDKAKVKTAQAQMKTLGDALTQYRLDVGGYPTQDQGLDALVKAPQGVGSDWHGPYLAKHVPVDPWGHPYKFENPGRNGDEADIVSLGKDGREGGSGDNADIVYGI</sequence>
<dbReference type="InterPro" id="IPR010054">
    <property type="entry name" value="Type2_sec_GspG"/>
</dbReference>
<comment type="caution">
    <text evidence="11">The sequence shown here is derived from an EMBL/GenBank/DDBJ whole genome shotgun (WGS) entry which is preliminary data.</text>
</comment>
<evidence type="ECO:0000313" key="11">
    <source>
        <dbReference type="EMBL" id="KVP89383.1"/>
    </source>
</evidence>
<keyword evidence="4" id="KW-1003">Cell membrane</keyword>
<dbReference type="Proteomes" id="UP000056453">
    <property type="component" value="Unassembled WGS sequence"/>
</dbReference>
<keyword evidence="5" id="KW-0488">Methylation</keyword>
<dbReference type="AlphaFoldDB" id="A0AAW3MMT6"/>
<dbReference type="PANTHER" id="PTHR30093:SF45">
    <property type="entry name" value="TYPE II SECRETION SYSTEM CORE PROTEIN G"/>
    <property type="match status" value="1"/>
</dbReference>